<dbReference type="InterPro" id="IPR050695">
    <property type="entry name" value="N-acetylmuramoyl_amidase_3"/>
</dbReference>
<dbReference type="Proteomes" id="UP001232584">
    <property type="component" value="Unassembled WGS sequence"/>
</dbReference>
<protein>
    <submittedName>
        <fullName evidence="4">N-acetylmuramoyl-L-alanine amidase</fullName>
        <ecNumber evidence="4">3.5.1.28</ecNumber>
    </submittedName>
</protein>
<evidence type="ECO:0000313" key="4">
    <source>
        <dbReference type="EMBL" id="MDQ0554910.1"/>
    </source>
</evidence>
<dbReference type="InterPro" id="IPR002508">
    <property type="entry name" value="MurNAc-LAA_cat"/>
</dbReference>
<keyword evidence="5" id="KW-1185">Reference proteome</keyword>
<dbReference type="GO" id="GO:0008745">
    <property type="term" value="F:N-acetylmuramoyl-L-alanine amidase activity"/>
    <property type="evidence" value="ECO:0007669"/>
    <property type="project" value="UniProtKB-EC"/>
</dbReference>
<evidence type="ECO:0000313" key="5">
    <source>
        <dbReference type="Proteomes" id="UP001232584"/>
    </source>
</evidence>
<dbReference type="PANTHER" id="PTHR30404">
    <property type="entry name" value="N-ACETYLMURAMOYL-L-ALANINE AMIDASE"/>
    <property type="match status" value="1"/>
</dbReference>
<feature type="domain" description="MurNAc-LAA" evidence="3">
    <location>
        <begin position="142"/>
        <end position="254"/>
    </location>
</feature>
<dbReference type="EC" id="3.5.1.28" evidence="4"/>
<reference evidence="4 5" key="1">
    <citation type="submission" date="2023-07" db="EMBL/GenBank/DDBJ databases">
        <title>Genomic Encyclopedia of Type Strains, Phase IV (KMG-IV): sequencing the most valuable type-strain genomes for metagenomic binning, comparative biology and taxonomic classification.</title>
        <authorList>
            <person name="Goeker M."/>
        </authorList>
    </citation>
    <scope>NUCLEOTIDE SEQUENCE [LARGE SCALE GENOMIC DNA]</scope>
    <source>
        <strain evidence="4 5">DSM 15049</strain>
    </source>
</reference>
<evidence type="ECO:0000256" key="2">
    <source>
        <dbReference type="SAM" id="MobiDB-lite"/>
    </source>
</evidence>
<keyword evidence="1 4" id="KW-0378">Hydrolase</keyword>
<feature type="region of interest" description="Disordered" evidence="2">
    <location>
        <begin position="47"/>
        <end position="70"/>
    </location>
</feature>
<gene>
    <name evidence="4" type="ORF">QOZ92_000020</name>
</gene>
<dbReference type="Gene3D" id="3.40.630.40">
    <property type="entry name" value="Zn-dependent exopeptidases"/>
    <property type="match status" value="1"/>
</dbReference>
<dbReference type="CDD" id="cd02696">
    <property type="entry name" value="MurNAc-LAA"/>
    <property type="match status" value="1"/>
</dbReference>
<dbReference type="SUPFAM" id="SSF53187">
    <property type="entry name" value="Zn-dependent exopeptidases"/>
    <property type="match status" value="1"/>
</dbReference>
<sequence>MAKKKKSAKRVRINKSRLVILVFALLIIIFSIVIGLKSLTGFIKDDKGKNDSSSNKNNKAQENTEIEHLSLDNENSKDKFKILIDPGHGGEDEGDKGSNGSLEKNISLDIAKKVAGNLSQYEDLEIILTRTEDTYVSLEERTKMANSQDVDMVVSIHQNSENKGSSASGIETYYQSNNIDGSEKLAKTIQDTICLYLDTKDRGIYPSKLEILRDTDMPSVLIKAGFISNKEEEKKLNDEGYQSQIAEGIAQGILRYIDSKHK</sequence>
<comment type="caution">
    <text evidence="4">The sequence shown here is derived from an EMBL/GenBank/DDBJ whole genome shotgun (WGS) entry which is preliminary data.</text>
</comment>
<evidence type="ECO:0000259" key="3">
    <source>
        <dbReference type="SMART" id="SM00646"/>
    </source>
</evidence>
<proteinExistence type="predicted"/>
<name>A0ABU0MVI2_9FIRM</name>
<evidence type="ECO:0000256" key="1">
    <source>
        <dbReference type="ARBA" id="ARBA00022801"/>
    </source>
</evidence>
<dbReference type="EMBL" id="JAUSWG010000001">
    <property type="protein sequence ID" value="MDQ0554910.1"/>
    <property type="molecule type" value="Genomic_DNA"/>
</dbReference>
<organism evidence="4 5">
    <name type="scientific">Paraclostridium ghonii</name>
    <dbReference type="NCBI Taxonomy" id="29358"/>
    <lineage>
        <taxon>Bacteria</taxon>
        <taxon>Bacillati</taxon>
        <taxon>Bacillota</taxon>
        <taxon>Clostridia</taxon>
        <taxon>Peptostreptococcales</taxon>
        <taxon>Peptostreptococcaceae</taxon>
        <taxon>Paraclostridium</taxon>
    </lineage>
</organism>
<dbReference type="RefSeq" id="WP_307501093.1">
    <property type="nucleotide sequence ID" value="NZ_BAAACE010000026.1"/>
</dbReference>
<dbReference type="SMART" id="SM00646">
    <property type="entry name" value="Ami_3"/>
    <property type="match status" value="1"/>
</dbReference>
<dbReference type="PANTHER" id="PTHR30404:SF0">
    <property type="entry name" value="N-ACETYLMURAMOYL-L-ALANINE AMIDASE AMIC"/>
    <property type="match status" value="1"/>
</dbReference>
<accession>A0ABU0MVI2</accession>
<dbReference type="Pfam" id="PF01520">
    <property type="entry name" value="Amidase_3"/>
    <property type="match status" value="1"/>
</dbReference>